<keyword evidence="4" id="KW-0694">RNA-binding</keyword>
<dbReference type="InterPro" id="IPR023673">
    <property type="entry name" value="Ribosomal_uL1_CS"/>
</dbReference>
<dbReference type="PANTHER" id="PTHR36427:SF3">
    <property type="entry name" value="LARGE RIBOSOMAL SUBUNIT PROTEIN UL1M"/>
    <property type="match status" value="1"/>
</dbReference>
<keyword evidence="3" id="KW-0699">rRNA-binding</keyword>
<keyword evidence="9" id="KW-0934">Plastid</keyword>
<dbReference type="GO" id="GO:0019843">
    <property type="term" value="F:rRNA binding"/>
    <property type="evidence" value="ECO:0007669"/>
    <property type="project" value="UniProtKB-KW"/>
</dbReference>
<evidence type="ECO:0000256" key="4">
    <source>
        <dbReference type="ARBA" id="ARBA00022884"/>
    </source>
</evidence>
<comment type="similarity">
    <text evidence="1 8">Belongs to the universal ribosomal protein uL1 family.</text>
</comment>
<dbReference type="EMBL" id="KX284728">
    <property type="protein sequence ID" value="ASK39640.1"/>
    <property type="molecule type" value="Genomic_DNA"/>
</dbReference>
<dbReference type="Pfam" id="PF00687">
    <property type="entry name" value="Ribosomal_L1"/>
    <property type="match status" value="1"/>
</dbReference>
<protein>
    <recommendedName>
        <fullName evidence="8">Ribosomal protein</fullName>
    </recommendedName>
</protein>
<comment type="function">
    <text evidence="7">Binds directly to 23S rRNA. Might be involved in E site tRNA release.</text>
</comment>
<dbReference type="HAMAP" id="MF_01318_B">
    <property type="entry name" value="Ribosomal_uL1_B"/>
    <property type="match status" value="1"/>
</dbReference>
<name>A0A1X9PUX7_9RHOD</name>
<accession>A0A1X9PUX7</accession>
<dbReference type="Gene3D" id="3.40.50.790">
    <property type="match status" value="1"/>
</dbReference>
<evidence type="ECO:0000256" key="5">
    <source>
        <dbReference type="ARBA" id="ARBA00022980"/>
    </source>
</evidence>
<keyword evidence="5 8" id="KW-0689">Ribosomal protein</keyword>
<geneLocation type="plastid" evidence="9"/>
<dbReference type="GO" id="GO:0015934">
    <property type="term" value="C:large ribosomal subunit"/>
    <property type="evidence" value="ECO:0007669"/>
    <property type="project" value="InterPro"/>
</dbReference>
<dbReference type="GO" id="GO:0006412">
    <property type="term" value="P:translation"/>
    <property type="evidence" value="ECO:0007669"/>
    <property type="project" value="InterPro"/>
</dbReference>
<dbReference type="CDD" id="cd00403">
    <property type="entry name" value="Ribosomal_L1"/>
    <property type="match status" value="1"/>
</dbReference>
<evidence type="ECO:0000256" key="7">
    <source>
        <dbReference type="ARBA" id="ARBA00025388"/>
    </source>
</evidence>
<organism evidence="9">
    <name type="scientific">Rhodochaete parvula</name>
    <dbReference type="NCBI Taxonomy" id="110510"/>
    <lineage>
        <taxon>Eukaryota</taxon>
        <taxon>Rhodophyta</taxon>
        <taxon>Compsopogonophyceae</taxon>
        <taxon>Rhodochaetales</taxon>
        <taxon>Rhodochaetaceae</taxon>
        <taxon>Rhodochaete</taxon>
    </lineage>
</organism>
<proteinExistence type="inferred from homology"/>
<evidence type="ECO:0000256" key="6">
    <source>
        <dbReference type="ARBA" id="ARBA00023274"/>
    </source>
</evidence>
<dbReference type="SUPFAM" id="SSF56808">
    <property type="entry name" value="Ribosomal protein L1"/>
    <property type="match status" value="1"/>
</dbReference>
<dbReference type="GO" id="GO:0003735">
    <property type="term" value="F:structural constituent of ribosome"/>
    <property type="evidence" value="ECO:0007669"/>
    <property type="project" value="InterPro"/>
</dbReference>
<comment type="subunit">
    <text evidence="2">Part of the 50S ribosomal subunit.</text>
</comment>
<dbReference type="InterPro" id="IPR028364">
    <property type="entry name" value="Ribosomal_uL1/biogenesis"/>
</dbReference>
<gene>
    <name evidence="9" type="primary">rpl1</name>
    <name evidence="10" type="ORF">Rhodc_099</name>
</gene>
<dbReference type="PANTHER" id="PTHR36427">
    <property type="entry name" value="54S RIBOSOMAL PROTEIN L1, MITOCHONDRIAL"/>
    <property type="match status" value="1"/>
</dbReference>
<dbReference type="AlphaFoldDB" id="A0A1X9PUX7"/>
<dbReference type="InterPro" id="IPR005878">
    <property type="entry name" value="Ribosom_uL1_bac-type"/>
</dbReference>
<evidence type="ECO:0000313" key="10">
    <source>
        <dbReference type="EMBL" id="ASK39640.1"/>
    </source>
</evidence>
<evidence type="ECO:0000313" key="9">
    <source>
        <dbReference type="EMBL" id="ARO91280.1"/>
    </source>
</evidence>
<dbReference type="InterPro" id="IPR016095">
    <property type="entry name" value="Ribosomal_uL1_3-a/b-sand"/>
</dbReference>
<sequence>MNKVSRRLQTLNKLIDKTKCYQLHQAIDLLKETANAKFIETAEAHISLGLEPKYADQQLRATVLLPKGTGKVMRVAVIAKGEKLTEAANGGADITGSEELIEEIAKGNLNFDKLIATPDVMPLIAKLGRILGPRGLMPSPKAGTVTTNVLQAIQEFKAGKVEYRIDRTGIIHVPFGKTEFSSENLLINLEAIQNSINKNKPPGAKGKYWKSFYICSTMGPSIQIEIANYK</sequence>
<reference evidence="10" key="3">
    <citation type="submission" date="2017-07" db="EMBL/GenBank/DDBJ databases">
        <authorList>
            <person name="Sun Z.S."/>
            <person name="Albrecht U."/>
            <person name="Echele G."/>
            <person name="Lee C.C."/>
        </authorList>
    </citation>
    <scope>NUCLEOTIDE SEQUENCE</scope>
</reference>
<dbReference type="Gene3D" id="3.30.190.20">
    <property type="match status" value="1"/>
</dbReference>
<keyword evidence="9" id="KW-0150">Chloroplast</keyword>
<dbReference type="NCBIfam" id="TIGR01169">
    <property type="entry name" value="rplA_bact"/>
    <property type="match status" value="1"/>
</dbReference>
<evidence type="ECO:0000256" key="3">
    <source>
        <dbReference type="ARBA" id="ARBA00022730"/>
    </source>
</evidence>
<evidence type="ECO:0000256" key="8">
    <source>
        <dbReference type="RuleBase" id="RU000659"/>
    </source>
</evidence>
<dbReference type="PIRSF" id="PIRSF002155">
    <property type="entry name" value="Ribosomal_L1"/>
    <property type="match status" value="1"/>
</dbReference>
<dbReference type="FunFam" id="3.40.50.790:FF:000001">
    <property type="entry name" value="50S ribosomal protein L1"/>
    <property type="match status" value="1"/>
</dbReference>
<dbReference type="EMBL" id="KY709212">
    <property type="protein sequence ID" value="ARO91280.1"/>
    <property type="molecule type" value="Genomic_DNA"/>
</dbReference>
<evidence type="ECO:0000256" key="1">
    <source>
        <dbReference type="ARBA" id="ARBA00010531"/>
    </source>
</evidence>
<evidence type="ECO:0000256" key="2">
    <source>
        <dbReference type="ARBA" id="ARBA00011838"/>
    </source>
</evidence>
<dbReference type="InterPro" id="IPR023674">
    <property type="entry name" value="Ribosomal_uL1-like"/>
</dbReference>
<dbReference type="InterPro" id="IPR002143">
    <property type="entry name" value="Ribosomal_uL1"/>
</dbReference>
<reference evidence="10" key="1">
    <citation type="journal article" date="2016" name="BMC Biol.">
        <title>Parallel evolution of highly conserved plastid genome architecture in red seaweeds and seed plants.</title>
        <authorList>
            <person name="Lee J."/>
            <person name="Cho C.H."/>
            <person name="Park S.I."/>
            <person name="Choi J.W."/>
            <person name="Song H.S."/>
            <person name="West J.A."/>
            <person name="Bhattacharya D."/>
            <person name="Yoon H.S."/>
        </authorList>
    </citation>
    <scope>NUCLEOTIDE SEQUENCE</scope>
</reference>
<dbReference type="PROSITE" id="PS01199">
    <property type="entry name" value="RIBOSOMAL_L1"/>
    <property type="match status" value="1"/>
</dbReference>
<reference evidence="9" key="2">
    <citation type="submission" date="2017-03" db="EMBL/GenBank/DDBJ databases">
        <title>The new red algal subphylum Proteorhodophytina comprises the largest and most divergent plastid genomes known.</title>
        <authorList>
            <person name="Munoz-Gomez S.A."/>
            <person name="Mejia-Franco F.G."/>
            <person name="Durnin K."/>
            <person name="Morgan C."/>
            <person name="Grisdale C.J."/>
            <person name="Archibald J.M."/>
            <person name="Slamovits C.H."/>
        </authorList>
    </citation>
    <scope>NUCLEOTIDE SEQUENCE</scope>
    <source>
        <strain evidence="9">UTEX LB2715</strain>
    </source>
</reference>
<keyword evidence="6 8" id="KW-0687">Ribonucleoprotein</keyword>